<dbReference type="SFLD" id="SFLDG01129">
    <property type="entry name" value="C1.5:_HAD__Beta-PGM__Phosphata"/>
    <property type="match status" value="1"/>
</dbReference>
<dbReference type="Gene3D" id="3.40.50.1000">
    <property type="entry name" value="HAD superfamily/HAD-like"/>
    <property type="match status" value="1"/>
</dbReference>
<dbReference type="InterPro" id="IPR023214">
    <property type="entry name" value="HAD_sf"/>
</dbReference>
<dbReference type="Pfam" id="PF13419">
    <property type="entry name" value="HAD_2"/>
    <property type="match status" value="1"/>
</dbReference>
<dbReference type="SFLD" id="SFLDS00003">
    <property type="entry name" value="Haloacid_Dehalogenase"/>
    <property type="match status" value="1"/>
</dbReference>
<dbReference type="RefSeq" id="XP_030993224.1">
    <property type="nucleotide sequence ID" value="XM_031142500.1"/>
</dbReference>
<evidence type="ECO:0000313" key="2">
    <source>
        <dbReference type="EMBL" id="TPX11513.1"/>
    </source>
</evidence>
<dbReference type="SUPFAM" id="SSF56784">
    <property type="entry name" value="HAD-like"/>
    <property type="match status" value="1"/>
</dbReference>
<reference evidence="2 3" key="1">
    <citation type="submission" date="2019-06" db="EMBL/GenBank/DDBJ databases">
        <title>Draft genome sequence of the filamentous fungus Phialemoniopsis curvata isolated from diesel fuel.</title>
        <authorList>
            <person name="Varaljay V.A."/>
            <person name="Lyon W.J."/>
            <person name="Crouch A.L."/>
            <person name="Drake C.E."/>
            <person name="Hollomon J.M."/>
            <person name="Nadeau L.J."/>
            <person name="Nunn H.S."/>
            <person name="Stevenson B.S."/>
            <person name="Bojanowski C.L."/>
            <person name="Crookes-Goodson W.J."/>
        </authorList>
    </citation>
    <scope>NUCLEOTIDE SEQUENCE [LARGE SCALE GENOMIC DNA]</scope>
    <source>
        <strain evidence="2 3">D216</strain>
    </source>
</reference>
<gene>
    <name evidence="2" type="ORF">E0L32_007724</name>
</gene>
<dbReference type="NCBIfam" id="TIGR01493">
    <property type="entry name" value="HAD-SF-IA-v2"/>
    <property type="match status" value="1"/>
</dbReference>
<comment type="caution">
    <text evidence="2">The sequence shown here is derived from an EMBL/GenBank/DDBJ whole genome shotgun (WGS) entry which is preliminary data.</text>
</comment>
<keyword evidence="3" id="KW-1185">Reference proteome</keyword>
<keyword evidence="1" id="KW-0378">Hydrolase</keyword>
<proteinExistence type="predicted"/>
<dbReference type="GO" id="GO:0016791">
    <property type="term" value="F:phosphatase activity"/>
    <property type="evidence" value="ECO:0007669"/>
    <property type="project" value="UniProtKB-ARBA"/>
</dbReference>
<dbReference type="InterPro" id="IPR006439">
    <property type="entry name" value="HAD-SF_hydro_IA"/>
</dbReference>
<dbReference type="OrthoDB" id="444127at2759"/>
<dbReference type="PANTHER" id="PTHR43316:SF9">
    <property type="entry name" value="ACID DEHALOGENASE, PUTATIVE (AFU_ORTHOLOGUE AFUA_6G14460)-RELATED"/>
    <property type="match status" value="1"/>
</dbReference>
<dbReference type="EMBL" id="SKBQ01000048">
    <property type="protein sequence ID" value="TPX11513.1"/>
    <property type="molecule type" value="Genomic_DNA"/>
</dbReference>
<sequence>MAKISDFGLLCFDVYGTLIDWNTGLLKAFQPVLDANKSDVTPQKVLDLFNEIEHEQQVRTPDMRYDQLLATVHAQVAERLGFPAPSDEQNTAFGASIGSWPAFPDTADALRRLGKHYKLVVLSNVDRESFAASNSGPMEGVKFDLILTAQDIGSYKPDLRNFEYMLREAEGKLGISKERVLVTAQSQFHDHHPAKKLGLKSVWIERSGGLVENKAKEMHDWKFDTLGQMADALEEELKGSS</sequence>
<dbReference type="PANTHER" id="PTHR43316">
    <property type="entry name" value="HYDROLASE, HALOACID DELAHOGENASE-RELATED"/>
    <property type="match status" value="1"/>
</dbReference>
<evidence type="ECO:0000313" key="3">
    <source>
        <dbReference type="Proteomes" id="UP000319257"/>
    </source>
</evidence>
<accession>A0A507AUV5</accession>
<dbReference type="Gene3D" id="1.10.150.750">
    <property type="match status" value="1"/>
</dbReference>
<dbReference type="InterPro" id="IPR041492">
    <property type="entry name" value="HAD_2"/>
</dbReference>
<dbReference type="AlphaFoldDB" id="A0A507AUV5"/>
<dbReference type="GeneID" id="41975171"/>
<organism evidence="2 3">
    <name type="scientific">Thyridium curvatum</name>
    <dbReference type="NCBI Taxonomy" id="1093900"/>
    <lineage>
        <taxon>Eukaryota</taxon>
        <taxon>Fungi</taxon>
        <taxon>Dikarya</taxon>
        <taxon>Ascomycota</taxon>
        <taxon>Pezizomycotina</taxon>
        <taxon>Sordariomycetes</taxon>
        <taxon>Sordariomycetidae</taxon>
        <taxon>Thyridiales</taxon>
        <taxon>Thyridiaceae</taxon>
        <taxon>Thyridium</taxon>
    </lineage>
</organism>
<evidence type="ECO:0008006" key="4">
    <source>
        <dbReference type="Google" id="ProtNLM"/>
    </source>
</evidence>
<protein>
    <recommendedName>
        <fullName evidence="4">Haloacid dehalogenase</fullName>
    </recommendedName>
</protein>
<evidence type="ECO:0000256" key="1">
    <source>
        <dbReference type="ARBA" id="ARBA00022801"/>
    </source>
</evidence>
<name>A0A507AUV5_9PEZI</name>
<dbReference type="InterPro" id="IPR051540">
    <property type="entry name" value="S-2-haloacid_dehalogenase"/>
</dbReference>
<dbReference type="Proteomes" id="UP000319257">
    <property type="component" value="Unassembled WGS sequence"/>
</dbReference>
<dbReference type="InParanoid" id="A0A507AUV5"/>
<dbReference type="InterPro" id="IPR036412">
    <property type="entry name" value="HAD-like_sf"/>
</dbReference>